<keyword evidence="6 11" id="KW-0812">Transmembrane</keyword>
<keyword evidence="4" id="KW-1003">Cell membrane</keyword>
<dbReference type="Pfam" id="PF01544">
    <property type="entry name" value="CorA"/>
    <property type="match status" value="1"/>
</dbReference>
<dbReference type="PANTHER" id="PTHR46494:SF3">
    <property type="entry name" value="ZINC TRANSPORT PROTEIN ZNTB"/>
    <property type="match status" value="1"/>
</dbReference>
<dbReference type="GO" id="GO:0015087">
    <property type="term" value="F:cobalt ion transmembrane transporter activity"/>
    <property type="evidence" value="ECO:0007669"/>
    <property type="project" value="TreeGrafter"/>
</dbReference>
<dbReference type="AlphaFoldDB" id="A0A975TSC6"/>
<keyword evidence="5" id="KW-0997">Cell inner membrane</keyword>
<evidence type="ECO:0000256" key="4">
    <source>
        <dbReference type="ARBA" id="ARBA00022475"/>
    </source>
</evidence>
<dbReference type="GO" id="GO:0000287">
    <property type="term" value="F:magnesium ion binding"/>
    <property type="evidence" value="ECO:0007669"/>
    <property type="project" value="TreeGrafter"/>
</dbReference>
<evidence type="ECO:0000256" key="10">
    <source>
        <dbReference type="ARBA" id="ARBA00023136"/>
    </source>
</evidence>
<evidence type="ECO:0000256" key="6">
    <source>
        <dbReference type="ARBA" id="ARBA00022692"/>
    </source>
</evidence>
<dbReference type="SUPFAM" id="SSF143865">
    <property type="entry name" value="CorA soluble domain-like"/>
    <property type="match status" value="1"/>
</dbReference>
<dbReference type="GO" id="GO:0050897">
    <property type="term" value="F:cobalt ion binding"/>
    <property type="evidence" value="ECO:0007669"/>
    <property type="project" value="TreeGrafter"/>
</dbReference>
<dbReference type="GO" id="GO:0005886">
    <property type="term" value="C:plasma membrane"/>
    <property type="evidence" value="ECO:0007669"/>
    <property type="project" value="UniProtKB-SubCell"/>
</dbReference>
<dbReference type="InterPro" id="IPR045863">
    <property type="entry name" value="CorA_TM1_TM2"/>
</dbReference>
<evidence type="ECO:0000256" key="11">
    <source>
        <dbReference type="SAM" id="Phobius"/>
    </source>
</evidence>
<keyword evidence="3" id="KW-0813">Transport</keyword>
<evidence type="ECO:0000313" key="14">
    <source>
        <dbReference type="Proteomes" id="UP000693972"/>
    </source>
</evidence>
<comment type="subcellular location">
    <subcellularLocation>
        <location evidence="1">Cell membrane</location>
        <topology evidence="1">Multi-pass membrane protein</topology>
    </subcellularLocation>
</comment>
<evidence type="ECO:0000256" key="5">
    <source>
        <dbReference type="ARBA" id="ARBA00022519"/>
    </source>
</evidence>
<keyword evidence="10 11" id="KW-0472">Membrane</keyword>
<dbReference type="InterPro" id="IPR002523">
    <property type="entry name" value="MgTranspt_CorA/ZnTranspt_ZntB"/>
</dbReference>
<dbReference type="PANTHER" id="PTHR46494">
    <property type="entry name" value="CORA FAMILY METAL ION TRANSPORTER (EUROFUNG)"/>
    <property type="match status" value="1"/>
</dbReference>
<dbReference type="Proteomes" id="UP000693972">
    <property type="component" value="Unassembled WGS sequence"/>
</dbReference>
<proteinExistence type="inferred from homology"/>
<accession>A0A975TSC6</accession>
<dbReference type="RefSeq" id="WP_257893719.1">
    <property type="nucleotide sequence ID" value="NZ_JAIMBW010000001.1"/>
</dbReference>
<sequence length="321" mass="35043">MLDDAIGFVFDGTGAATAIAPDAESGPLDGPPFEWRHFRRDAPETMDRLTACGLDPYVIEALTAEETRPRCSVHGNGVVLNLRGVNLNPGAEPDDMVSVRMWLEKDRIIGVWVRPLHAVSDLVAAIDRGAAAVSVGDFVARLALRLADSAEPYIATLNERIDDSEESVLEPGAEVSRADLAGLRRSAIVLRRYLLPQRDALATFEIEDLGWLSTHDRMRLREAVERVVRLGEDLDAIRDRAQIVHDQIMDQRAERMNRQSLLLSVVAAIFLPLGLLTGLLGINVGGIPGADNPWAFAIVTLALLVIGAGLFAWVRALGFFK</sequence>
<dbReference type="InterPro" id="IPR045861">
    <property type="entry name" value="CorA_cytoplasmic_dom"/>
</dbReference>
<name>A0A975TSC6_9RHOB</name>
<keyword evidence="14" id="KW-1185">Reference proteome</keyword>
<evidence type="ECO:0000256" key="8">
    <source>
        <dbReference type="ARBA" id="ARBA00022989"/>
    </source>
</evidence>
<protein>
    <submittedName>
        <fullName evidence="13">Zinc transporter ZntB</fullName>
    </submittedName>
</protein>
<dbReference type="CDD" id="cd12833">
    <property type="entry name" value="ZntB-like_1"/>
    <property type="match status" value="1"/>
</dbReference>
<dbReference type="GO" id="GO:0015095">
    <property type="term" value="F:magnesium ion transmembrane transporter activity"/>
    <property type="evidence" value="ECO:0007669"/>
    <property type="project" value="TreeGrafter"/>
</dbReference>
<evidence type="ECO:0000313" key="13">
    <source>
        <dbReference type="EMBL" id="QXL86789.1"/>
    </source>
</evidence>
<keyword evidence="8 11" id="KW-1133">Transmembrane helix</keyword>
<reference evidence="13 14" key="1">
    <citation type="submission" date="2021-07" db="EMBL/GenBank/DDBJ databases">
        <title>Karlodiniumbacter phycospheric gen. nov., sp. nov., a phycosphere bacterium isolated from karlodinium veneficum.</title>
        <authorList>
            <person name="Peng Y."/>
            <person name="Jiang L."/>
            <person name="Lee J."/>
        </authorList>
    </citation>
    <scope>NUCLEOTIDE SEQUENCE</scope>
    <source>
        <strain evidence="13 14">N5</strain>
    </source>
</reference>
<dbReference type="EMBL" id="JAIMBW010000001">
    <property type="protein sequence ID" value="MBY4894106.1"/>
    <property type="molecule type" value="Genomic_DNA"/>
</dbReference>
<evidence type="ECO:0000256" key="3">
    <source>
        <dbReference type="ARBA" id="ARBA00022448"/>
    </source>
</evidence>
<dbReference type="Gene3D" id="3.30.460.20">
    <property type="entry name" value="CorA soluble domain-like"/>
    <property type="match status" value="1"/>
</dbReference>
<evidence type="ECO:0000313" key="12">
    <source>
        <dbReference type="EMBL" id="MBY4894106.1"/>
    </source>
</evidence>
<feature type="transmembrane region" description="Helical" evidence="11">
    <location>
        <begin position="261"/>
        <end position="282"/>
    </location>
</feature>
<gene>
    <name evidence="12" type="ORF">KUL25_15220</name>
    <name evidence="13" type="ORF">KUL25_15225</name>
</gene>
<keyword evidence="9" id="KW-0406">Ion transport</keyword>
<dbReference type="SUPFAM" id="SSF144083">
    <property type="entry name" value="Magnesium transport protein CorA, transmembrane region"/>
    <property type="match status" value="1"/>
</dbReference>
<dbReference type="Gene3D" id="1.20.58.340">
    <property type="entry name" value="Magnesium transport protein CorA, transmembrane region"/>
    <property type="match status" value="2"/>
</dbReference>
<evidence type="ECO:0000256" key="7">
    <source>
        <dbReference type="ARBA" id="ARBA00022833"/>
    </source>
</evidence>
<feature type="transmembrane region" description="Helical" evidence="11">
    <location>
        <begin position="294"/>
        <end position="314"/>
    </location>
</feature>
<organism evidence="13">
    <name type="scientific">Gymnodinialimonas phycosphaerae</name>
    <dbReference type="NCBI Taxonomy" id="2841589"/>
    <lineage>
        <taxon>Bacteria</taxon>
        <taxon>Pseudomonadati</taxon>
        <taxon>Pseudomonadota</taxon>
        <taxon>Alphaproteobacteria</taxon>
        <taxon>Rhodobacterales</taxon>
        <taxon>Paracoccaceae</taxon>
        <taxon>Gymnodinialimonas</taxon>
    </lineage>
</organism>
<comment type="similarity">
    <text evidence="2">Belongs to the CorA metal ion transporter (MIT) (TC 1.A.35) family.</text>
</comment>
<dbReference type="EMBL" id="CP078073">
    <property type="protein sequence ID" value="QXL86789.1"/>
    <property type="molecule type" value="Genomic_DNA"/>
</dbReference>
<keyword evidence="7" id="KW-0862">Zinc</keyword>
<evidence type="ECO:0000256" key="9">
    <source>
        <dbReference type="ARBA" id="ARBA00023065"/>
    </source>
</evidence>
<evidence type="ECO:0000256" key="1">
    <source>
        <dbReference type="ARBA" id="ARBA00004651"/>
    </source>
</evidence>
<evidence type="ECO:0000256" key="2">
    <source>
        <dbReference type="ARBA" id="ARBA00009765"/>
    </source>
</evidence>